<feature type="transmembrane region" description="Helical" evidence="1">
    <location>
        <begin position="44"/>
        <end position="63"/>
    </location>
</feature>
<dbReference type="RefSeq" id="WP_282541171.1">
    <property type="nucleotide sequence ID" value="NZ_JASCIQ010000004.1"/>
</dbReference>
<evidence type="ECO:0000313" key="2">
    <source>
        <dbReference type="EMBL" id="MDI3403218.1"/>
    </source>
</evidence>
<comment type="caution">
    <text evidence="2">The sequence shown here is derived from an EMBL/GenBank/DDBJ whole genome shotgun (WGS) entry which is preliminary data.</text>
</comment>
<keyword evidence="1" id="KW-0472">Membrane</keyword>
<dbReference type="EMBL" id="JASCIQ010000004">
    <property type="protein sequence ID" value="MDI3403218.1"/>
    <property type="molecule type" value="Genomic_DNA"/>
</dbReference>
<evidence type="ECO:0000313" key="3">
    <source>
        <dbReference type="Proteomes" id="UP001223978"/>
    </source>
</evidence>
<feature type="transmembrane region" description="Helical" evidence="1">
    <location>
        <begin position="20"/>
        <end position="38"/>
    </location>
</feature>
<keyword evidence="3" id="KW-1185">Reference proteome</keyword>
<reference evidence="2 3" key="1">
    <citation type="submission" date="2023-05" db="EMBL/GenBank/DDBJ databases">
        <title>Draft genome sequence of Streptomyces sp. B-S-A6 isolated from a cave soil in Thailand.</title>
        <authorList>
            <person name="Chamroensaksri N."/>
            <person name="Muangham S."/>
        </authorList>
    </citation>
    <scope>NUCLEOTIDE SEQUENCE [LARGE SCALE GENOMIC DNA]</scope>
    <source>
        <strain evidence="2 3">B-S-A6</strain>
    </source>
</reference>
<organism evidence="2 3">
    <name type="scientific">Streptomyces cavernicola</name>
    <dbReference type="NCBI Taxonomy" id="3043613"/>
    <lineage>
        <taxon>Bacteria</taxon>
        <taxon>Bacillati</taxon>
        <taxon>Actinomycetota</taxon>
        <taxon>Actinomycetes</taxon>
        <taxon>Kitasatosporales</taxon>
        <taxon>Streptomycetaceae</taxon>
        <taxon>Streptomyces</taxon>
    </lineage>
</organism>
<proteinExistence type="predicted"/>
<accession>A0ABT6S545</accession>
<evidence type="ECO:0000256" key="1">
    <source>
        <dbReference type="SAM" id="Phobius"/>
    </source>
</evidence>
<feature type="transmembrane region" description="Helical" evidence="1">
    <location>
        <begin position="100"/>
        <end position="120"/>
    </location>
</feature>
<feature type="transmembrane region" description="Helical" evidence="1">
    <location>
        <begin position="70"/>
        <end position="94"/>
    </location>
</feature>
<keyword evidence="1" id="KW-1133">Transmembrane helix</keyword>
<evidence type="ECO:0008006" key="4">
    <source>
        <dbReference type="Google" id="ProtNLM"/>
    </source>
</evidence>
<gene>
    <name evidence="2" type="ORF">QIS96_05180</name>
</gene>
<sequence>MSVSHRAALSWRLRPAAAQALAWCGALAYPILLYGAVLDEHEPTGARLLLPAVLSVLTIPLLLRRPFPALLLMLAGSFAATVTAASQLASAFPFMAPGQAWQIGCLQAVLTDLAVAWIAATRTRRTALTAAALTLVEQIAAAGHYPVRHELGDGEHATGGHQFAQAPSVADLAWHQEVLPGRRAASVVASKARRRERVRKSEETQV</sequence>
<keyword evidence="1" id="KW-0812">Transmembrane</keyword>
<name>A0ABT6S545_9ACTN</name>
<dbReference type="Proteomes" id="UP001223978">
    <property type="component" value="Unassembled WGS sequence"/>
</dbReference>
<protein>
    <recommendedName>
        <fullName evidence="4">MASE1 domain-containing protein</fullName>
    </recommendedName>
</protein>